<comment type="caution">
    <text evidence="3">The sequence shown here is derived from an EMBL/GenBank/DDBJ whole genome shotgun (WGS) entry which is preliminary data.</text>
</comment>
<sequence>MKILVDADACPVKEIIESIAGEFQLPVLMFIDTSHILFSSYSEVIMVSKAPDAVDFALINRVAKGDIVVTQDYGVAAMALGKGAYAIHYNGKIYTDKNIDRMLMERHIAKNARRSGERVGNHQKKRTTEQDQNFALSFYRLCENVKENNND</sequence>
<dbReference type="InterPro" id="IPR003791">
    <property type="entry name" value="UPF0178"/>
</dbReference>
<dbReference type="EMBL" id="JAEAGR010000004">
    <property type="protein sequence ID" value="MBH1940400.1"/>
    <property type="molecule type" value="Genomic_DNA"/>
</dbReference>
<dbReference type="HAMAP" id="MF_00489">
    <property type="entry name" value="UPF0178"/>
    <property type="match status" value="1"/>
</dbReference>
<dbReference type="PANTHER" id="PTHR35146:SF1">
    <property type="entry name" value="UPF0178 PROTEIN YAII"/>
    <property type="match status" value="1"/>
</dbReference>
<dbReference type="PANTHER" id="PTHR35146">
    <property type="entry name" value="UPF0178 PROTEIN YAII"/>
    <property type="match status" value="1"/>
</dbReference>
<dbReference type="RefSeq" id="WP_197660622.1">
    <property type="nucleotide sequence ID" value="NZ_JAEAGR010000004.1"/>
</dbReference>
<evidence type="ECO:0000313" key="3">
    <source>
        <dbReference type="EMBL" id="MBH1940400.1"/>
    </source>
</evidence>
<keyword evidence="4" id="KW-1185">Reference proteome</keyword>
<dbReference type="Proteomes" id="UP000623269">
    <property type="component" value="Unassembled WGS sequence"/>
</dbReference>
<name>A0A8J7H8P0_9FIRM</name>
<accession>A0A8J7H8P0</accession>
<evidence type="ECO:0000256" key="2">
    <source>
        <dbReference type="HAMAP-Rule" id="MF_00489"/>
    </source>
</evidence>
<dbReference type="AlphaFoldDB" id="A0A8J7H8P0"/>
<protein>
    <recommendedName>
        <fullName evidence="2">UPF0178 protein I5677_05750</fullName>
    </recommendedName>
</protein>
<dbReference type="Pfam" id="PF02639">
    <property type="entry name" value="DUF188"/>
    <property type="match status" value="1"/>
</dbReference>
<comment type="similarity">
    <text evidence="1 2">Belongs to the UPF0178 family.</text>
</comment>
<proteinExistence type="inferred from homology"/>
<evidence type="ECO:0000313" key="4">
    <source>
        <dbReference type="Proteomes" id="UP000623269"/>
    </source>
</evidence>
<dbReference type="NCBIfam" id="NF001095">
    <property type="entry name" value="PRK00124.1"/>
    <property type="match status" value="1"/>
</dbReference>
<organism evidence="3 4">
    <name type="scientific">Mobilitalea sibirica</name>
    <dbReference type="NCBI Taxonomy" id="1462919"/>
    <lineage>
        <taxon>Bacteria</taxon>
        <taxon>Bacillati</taxon>
        <taxon>Bacillota</taxon>
        <taxon>Clostridia</taxon>
        <taxon>Lachnospirales</taxon>
        <taxon>Lachnospiraceae</taxon>
        <taxon>Mobilitalea</taxon>
    </lineage>
</organism>
<evidence type="ECO:0000256" key="1">
    <source>
        <dbReference type="ARBA" id="ARBA00008522"/>
    </source>
</evidence>
<reference evidence="3" key="1">
    <citation type="submission" date="2020-12" db="EMBL/GenBank/DDBJ databases">
        <title>M. sibirica DSM 26468T genome.</title>
        <authorList>
            <person name="Thieme N."/>
            <person name="Rettenmaier R."/>
            <person name="Zverlov V."/>
            <person name="Liebl W."/>
        </authorList>
    </citation>
    <scope>NUCLEOTIDE SEQUENCE</scope>
    <source>
        <strain evidence="3">DSM 26468</strain>
    </source>
</reference>
<gene>
    <name evidence="3" type="ORF">I5677_05750</name>
</gene>